<reference evidence="2 3" key="1">
    <citation type="submission" date="2018-12" db="EMBL/GenBank/DDBJ databases">
        <authorList>
            <consortium name="Pathogen Informatics"/>
        </authorList>
    </citation>
    <scope>NUCLEOTIDE SEQUENCE [LARGE SCALE GENOMIC DNA]</scope>
    <source>
        <strain evidence="2 3">NCTC13098</strain>
    </source>
</reference>
<sequence>MVAGTLLINCDRPIAVSHRPPGGELADAAQQLMQRRQLDQQVNINKHHHKDQQQGPSQR</sequence>
<gene>
    <name evidence="2" type="ORF">NCTC13098_05175</name>
</gene>
<dbReference type="AlphaFoldDB" id="A0A3P8JP91"/>
<organism evidence="2 3">
    <name type="scientific">Raoultella terrigena</name>
    <name type="common">Klebsiella terrigena</name>
    <dbReference type="NCBI Taxonomy" id="577"/>
    <lineage>
        <taxon>Bacteria</taxon>
        <taxon>Pseudomonadati</taxon>
        <taxon>Pseudomonadota</taxon>
        <taxon>Gammaproteobacteria</taxon>
        <taxon>Enterobacterales</taxon>
        <taxon>Enterobacteriaceae</taxon>
        <taxon>Klebsiella/Raoultella group</taxon>
        <taxon>Raoultella</taxon>
    </lineage>
</organism>
<evidence type="ECO:0000313" key="2">
    <source>
        <dbReference type="EMBL" id="VDR28788.1"/>
    </source>
</evidence>
<evidence type="ECO:0000256" key="1">
    <source>
        <dbReference type="SAM" id="MobiDB-lite"/>
    </source>
</evidence>
<evidence type="ECO:0000313" key="3">
    <source>
        <dbReference type="Proteomes" id="UP000274346"/>
    </source>
</evidence>
<name>A0A3P8JP91_RAOTE</name>
<dbReference type="EMBL" id="LR131271">
    <property type="protein sequence ID" value="VDR28788.1"/>
    <property type="molecule type" value="Genomic_DNA"/>
</dbReference>
<feature type="region of interest" description="Disordered" evidence="1">
    <location>
        <begin position="39"/>
        <end position="59"/>
    </location>
</feature>
<proteinExistence type="predicted"/>
<dbReference type="KEGG" id="rtg:NCTC13098_05175"/>
<dbReference type="Proteomes" id="UP000274346">
    <property type="component" value="Chromosome"/>
</dbReference>
<protein>
    <submittedName>
        <fullName evidence="2">Uncharacterized protein</fullName>
    </submittedName>
</protein>
<accession>A0A3P8JP91</accession>